<sequence length="74" mass="8843">MFELIVSGCSRTLFLDVFGRRDIFHYHWGVVVLNPGLSEAYLIHYNCSYLVRWTLMYTNEVLLHLKEMDHLLPR</sequence>
<organism evidence="1">
    <name type="scientific">Amphimedon queenslandica</name>
    <name type="common">Sponge</name>
    <dbReference type="NCBI Taxonomy" id="400682"/>
    <lineage>
        <taxon>Eukaryota</taxon>
        <taxon>Metazoa</taxon>
        <taxon>Porifera</taxon>
        <taxon>Demospongiae</taxon>
        <taxon>Heteroscleromorpha</taxon>
        <taxon>Haplosclerida</taxon>
        <taxon>Niphatidae</taxon>
        <taxon>Amphimedon</taxon>
    </lineage>
</organism>
<evidence type="ECO:0000313" key="1">
    <source>
        <dbReference type="EnsemblMetazoa" id="Aqu2.1.05736_001"/>
    </source>
</evidence>
<dbReference type="AlphaFoldDB" id="A0A1X7SUG3"/>
<accession>A0A1X7SUG3</accession>
<name>A0A1X7SUG3_AMPQE</name>
<dbReference type="InParanoid" id="A0A1X7SUG3"/>
<reference evidence="1" key="1">
    <citation type="submission" date="2017-05" db="UniProtKB">
        <authorList>
            <consortium name="EnsemblMetazoa"/>
        </authorList>
    </citation>
    <scope>IDENTIFICATION</scope>
</reference>
<protein>
    <submittedName>
        <fullName evidence="1">Uncharacterized protein</fullName>
    </submittedName>
</protein>
<dbReference type="EnsemblMetazoa" id="Aqu2.1.05736_001">
    <property type="protein sequence ID" value="Aqu2.1.05736_001"/>
    <property type="gene ID" value="Aqu2.1.05736"/>
</dbReference>
<proteinExistence type="predicted"/>